<organism evidence="8 9">
    <name type="scientific">Saltatorellus ferox</name>
    <dbReference type="NCBI Taxonomy" id="2528018"/>
    <lineage>
        <taxon>Bacteria</taxon>
        <taxon>Pseudomonadati</taxon>
        <taxon>Planctomycetota</taxon>
        <taxon>Planctomycetia</taxon>
        <taxon>Planctomycetia incertae sedis</taxon>
        <taxon>Saltatorellus</taxon>
    </lineage>
</organism>
<reference evidence="8 9" key="1">
    <citation type="submission" date="2019-02" db="EMBL/GenBank/DDBJ databases">
        <title>Deep-cultivation of Planctomycetes and their phenomic and genomic characterization uncovers novel biology.</title>
        <authorList>
            <person name="Wiegand S."/>
            <person name="Jogler M."/>
            <person name="Boedeker C."/>
            <person name="Pinto D."/>
            <person name="Vollmers J."/>
            <person name="Rivas-Marin E."/>
            <person name="Kohn T."/>
            <person name="Peeters S.H."/>
            <person name="Heuer A."/>
            <person name="Rast P."/>
            <person name="Oberbeckmann S."/>
            <person name="Bunk B."/>
            <person name="Jeske O."/>
            <person name="Meyerdierks A."/>
            <person name="Storesund J.E."/>
            <person name="Kallscheuer N."/>
            <person name="Luecker S."/>
            <person name="Lage O.M."/>
            <person name="Pohl T."/>
            <person name="Merkel B.J."/>
            <person name="Hornburger P."/>
            <person name="Mueller R.-W."/>
            <person name="Bruemmer F."/>
            <person name="Labrenz M."/>
            <person name="Spormann A.M."/>
            <person name="Op den Camp H."/>
            <person name="Overmann J."/>
            <person name="Amann R."/>
            <person name="Jetten M.S.M."/>
            <person name="Mascher T."/>
            <person name="Medema M.H."/>
            <person name="Devos D.P."/>
            <person name="Kaster A.-K."/>
            <person name="Ovreas L."/>
            <person name="Rohde M."/>
            <person name="Galperin M.Y."/>
            <person name="Jogler C."/>
        </authorList>
    </citation>
    <scope>NUCLEOTIDE SEQUENCE [LARGE SCALE GENOMIC DNA]</scope>
    <source>
        <strain evidence="8 9">Poly30</strain>
    </source>
</reference>
<comment type="similarity">
    <text evidence="2">Belongs to the sulfatase family.</text>
</comment>
<keyword evidence="9" id="KW-1185">Reference proteome</keyword>
<evidence type="ECO:0000259" key="7">
    <source>
        <dbReference type="Pfam" id="PF00884"/>
    </source>
</evidence>
<evidence type="ECO:0000256" key="1">
    <source>
        <dbReference type="ARBA" id="ARBA00001913"/>
    </source>
</evidence>
<sequence length="546" mass="58056">MILALISPLLASLAVGPLLPGPSSETGPKGPHIVLFMIDDLGWRDLEPGAWTQLTEPQLNGAKEAEGQETSSARHFLTPHIARLAERSVRFADAYAAAPVCTPTRTSLMLGQSPARTGITYWTRHFDQDTSSPFPGEAPLLRAPAWRMNGIQPGEATLASRLRQAGYFTIHVGKAHFGTGPGGDPTELGFDVNVAGWAAGGPGSYLGIDAFSAAGREQRRGRTGPGDHSWDIPGLEAHHGKEVFLTDVLADEAEAAMRRSVADGERVFLHFAPYAVHAPLMVNERVRDRFPDLDGPELAYATLVASVDDAVGQILAAVDDLGIADTTLVVFTSDNGGLSAHGRGGKKHSHNLPLKSGKGSAYEGGVRVPLFVRWPGVTEAGRVARGPVVTQDLFRTLLAAAGGDARDAGATGLDLSPVLGGADVPETRPIVWHQPHYWGVAGPGIEPYSALRLGRWKLIYFHSSVVEESGVDGRPARAVRRPEPRFELYDLSVDIGEAHDLALDQPATVDALAELLSVELEAANAGMSIVLSTGEPVPLPRDLLAR</sequence>
<evidence type="ECO:0000256" key="3">
    <source>
        <dbReference type="ARBA" id="ARBA00022723"/>
    </source>
</evidence>
<keyword evidence="4" id="KW-0732">Signal</keyword>
<feature type="domain" description="Sulfatase N-terminal" evidence="7">
    <location>
        <begin position="31"/>
        <end position="402"/>
    </location>
</feature>
<evidence type="ECO:0000313" key="9">
    <source>
        <dbReference type="Proteomes" id="UP000320390"/>
    </source>
</evidence>
<accession>A0A518EUE3</accession>
<gene>
    <name evidence="8" type="primary">betC_7</name>
    <name evidence="8" type="ORF">Poly30_32420</name>
</gene>
<dbReference type="InterPro" id="IPR050738">
    <property type="entry name" value="Sulfatase"/>
</dbReference>
<protein>
    <submittedName>
        <fullName evidence="8">Choline-sulfatase</fullName>
        <ecNumber evidence="8">3.1.6.6</ecNumber>
    </submittedName>
</protein>
<dbReference type="Pfam" id="PF00884">
    <property type="entry name" value="Sulfatase"/>
    <property type="match status" value="1"/>
</dbReference>
<dbReference type="CDD" id="cd16144">
    <property type="entry name" value="ARS_like"/>
    <property type="match status" value="1"/>
</dbReference>
<dbReference type="OrthoDB" id="9783154at2"/>
<keyword evidence="5 8" id="KW-0378">Hydrolase</keyword>
<evidence type="ECO:0000256" key="5">
    <source>
        <dbReference type="ARBA" id="ARBA00022801"/>
    </source>
</evidence>
<dbReference type="AlphaFoldDB" id="A0A518EUE3"/>
<dbReference type="GO" id="GO:0046872">
    <property type="term" value="F:metal ion binding"/>
    <property type="evidence" value="ECO:0007669"/>
    <property type="project" value="UniProtKB-KW"/>
</dbReference>
<name>A0A518EUE3_9BACT</name>
<dbReference type="GO" id="GO:0004065">
    <property type="term" value="F:arylsulfatase activity"/>
    <property type="evidence" value="ECO:0007669"/>
    <property type="project" value="TreeGrafter"/>
</dbReference>
<dbReference type="Gene3D" id="3.30.1120.10">
    <property type="match status" value="1"/>
</dbReference>
<keyword evidence="6" id="KW-0106">Calcium</keyword>
<dbReference type="PANTHER" id="PTHR42693">
    <property type="entry name" value="ARYLSULFATASE FAMILY MEMBER"/>
    <property type="match status" value="1"/>
</dbReference>
<dbReference type="PANTHER" id="PTHR42693:SF42">
    <property type="entry name" value="ARYLSULFATASE G"/>
    <property type="match status" value="1"/>
</dbReference>
<dbReference type="RefSeq" id="WP_145199082.1">
    <property type="nucleotide sequence ID" value="NZ_CP036434.1"/>
</dbReference>
<evidence type="ECO:0000256" key="4">
    <source>
        <dbReference type="ARBA" id="ARBA00022729"/>
    </source>
</evidence>
<comment type="cofactor">
    <cofactor evidence="1">
        <name>Ca(2+)</name>
        <dbReference type="ChEBI" id="CHEBI:29108"/>
    </cofactor>
</comment>
<dbReference type="SUPFAM" id="SSF53649">
    <property type="entry name" value="Alkaline phosphatase-like"/>
    <property type="match status" value="1"/>
</dbReference>
<dbReference type="Proteomes" id="UP000320390">
    <property type="component" value="Chromosome"/>
</dbReference>
<dbReference type="EMBL" id="CP036434">
    <property type="protein sequence ID" value="QDV07712.1"/>
    <property type="molecule type" value="Genomic_DNA"/>
</dbReference>
<dbReference type="InterPro" id="IPR000917">
    <property type="entry name" value="Sulfatase_N"/>
</dbReference>
<keyword evidence="3" id="KW-0479">Metal-binding</keyword>
<evidence type="ECO:0000313" key="8">
    <source>
        <dbReference type="EMBL" id="QDV07712.1"/>
    </source>
</evidence>
<dbReference type="Gene3D" id="3.40.720.10">
    <property type="entry name" value="Alkaline Phosphatase, subunit A"/>
    <property type="match status" value="1"/>
</dbReference>
<dbReference type="InterPro" id="IPR017850">
    <property type="entry name" value="Alkaline_phosphatase_core_sf"/>
</dbReference>
<dbReference type="EC" id="3.1.6.6" evidence="8"/>
<evidence type="ECO:0000256" key="6">
    <source>
        <dbReference type="ARBA" id="ARBA00022837"/>
    </source>
</evidence>
<proteinExistence type="inferred from homology"/>
<dbReference type="GO" id="GO:0047753">
    <property type="term" value="F:choline-sulfatase activity"/>
    <property type="evidence" value="ECO:0007669"/>
    <property type="project" value="UniProtKB-EC"/>
</dbReference>
<evidence type="ECO:0000256" key="2">
    <source>
        <dbReference type="ARBA" id="ARBA00008779"/>
    </source>
</evidence>